<proteinExistence type="predicted"/>
<dbReference type="EMBL" id="JACBPP010000005">
    <property type="protein sequence ID" value="KAF8001836.1"/>
    <property type="molecule type" value="Genomic_DNA"/>
</dbReference>
<dbReference type="InterPro" id="IPR013594">
    <property type="entry name" value="Dynein_heavy_tail"/>
</dbReference>
<keyword evidence="4" id="KW-1185">Reference proteome</keyword>
<evidence type="ECO:0000313" key="3">
    <source>
        <dbReference type="EMBL" id="KAF8001836.1"/>
    </source>
</evidence>
<protein>
    <recommendedName>
        <fullName evidence="2">Dynein heavy chain tail domain-containing protein</fullName>
    </recommendedName>
</protein>
<evidence type="ECO:0000256" key="1">
    <source>
        <dbReference type="SAM" id="MobiDB-lite"/>
    </source>
</evidence>
<dbReference type="Proteomes" id="UP000649328">
    <property type="component" value="Unassembled WGS sequence"/>
</dbReference>
<gene>
    <name evidence="3" type="ORF">HF325_004337</name>
</gene>
<feature type="domain" description="Dynein heavy chain tail" evidence="2">
    <location>
        <begin position="215"/>
        <end position="550"/>
    </location>
</feature>
<dbReference type="AlphaFoldDB" id="A0A8H7GSW5"/>
<dbReference type="OrthoDB" id="4096774at2759"/>
<sequence length="616" mass="69722">MYLRHGYYRRRKRVFGLPPGNNWAEGGCDFAASFCKSNQTDALFVIVRGNEYELASTLDQVKVQYELLISLIKLAGELVESVPLIAQIHVINIPNIERAIPELQPSSNGDSSDRRVDESSKGSQKDAYGQIMSLVSLAIAPYFDYVSQKEELKSSYASVSATKKSFSELALSLRHLQHRIQSPELLAAIPLELRHLLSNPDSSQDPEIVSDLGTLNSLTKIVNLWIQQIQSITTMTNTVHEGSTLQDEVQFWAILEVTLTSLREQTRLPEVRCAIEILNAAKRFQVTLAFQNNLGIAELLEEVRSYNELLRDLPLSELAVTKQNINGGLSSIEHLDSVVKMLFGNLKRWKGLSSVSLTRMVALIELLLEAIAQKLANLLMSIDLVSIIHSEFVTITSESLPRIFLTIDDNIKFMVNLIRELMRKRQEKFMPVKIESPLLTLIKERLEHVQSLRHRHEELSRALTCLEGSEPHKQQLALAYTKEIVTSNPFDFSRQGISVWSVNQQLYFQAFTKVLQNLSAMMNRKFDQCHVFAEYVSLLENLQGNSNSDTSTLFLLFIDDRHKLDILEKASTDIENVIALSYSMAEDANNESAFSFYSFSNGSFLRKQDCHSTQTV</sequence>
<evidence type="ECO:0000259" key="2">
    <source>
        <dbReference type="Pfam" id="PF08385"/>
    </source>
</evidence>
<name>A0A8H7GSW5_9ASCO</name>
<feature type="region of interest" description="Disordered" evidence="1">
    <location>
        <begin position="102"/>
        <end position="124"/>
    </location>
</feature>
<accession>A0A8H7GSW5</accession>
<evidence type="ECO:0000313" key="4">
    <source>
        <dbReference type="Proteomes" id="UP000649328"/>
    </source>
</evidence>
<dbReference type="Pfam" id="PF08385">
    <property type="entry name" value="DHC_N1"/>
    <property type="match status" value="1"/>
</dbReference>
<organism evidence="3 4">
    <name type="scientific">Metschnikowia pulcherrima</name>
    <dbReference type="NCBI Taxonomy" id="27326"/>
    <lineage>
        <taxon>Eukaryota</taxon>
        <taxon>Fungi</taxon>
        <taxon>Dikarya</taxon>
        <taxon>Ascomycota</taxon>
        <taxon>Saccharomycotina</taxon>
        <taxon>Pichiomycetes</taxon>
        <taxon>Metschnikowiaceae</taxon>
        <taxon>Metschnikowia</taxon>
    </lineage>
</organism>
<comment type="caution">
    <text evidence="3">The sequence shown here is derived from an EMBL/GenBank/DDBJ whole genome shotgun (WGS) entry which is preliminary data.</text>
</comment>
<reference evidence="3" key="1">
    <citation type="submission" date="2020-10" db="EMBL/GenBank/DDBJ databases">
        <title>The Whole-Genome Sequence of Metschnikowia persimmonesis, a Novel Endophytic Yeast Species Isolated from Medicinal Plant Diospyros kaki Thumb.</title>
        <authorList>
            <person name="Rahmat E."/>
            <person name="Kang Y."/>
        </authorList>
    </citation>
    <scope>NUCLEOTIDE SEQUENCE</scope>
    <source>
        <strain evidence="3">KIOM G15050</strain>
    </source>
</reference>
<feature type="compositionally biased region" description="Basic and acidic residues" evidence="1">
    <location>
        <begin position="111"/>
        <end position="124"/>
    </location>
</feature>